<protein>
    <recommendedName>
        <fullName evidence="5">Bis(5'-nucleosyl)-tetraphosphatase, symmetrical</fullName>
        <ecNumber evidence="5">3.6.1.41</ecNumber>
    </recommendedName>
    <alternativeName>
        <fullName evidence="5">Ap4A hydrolase</fullName>
    </alternativeName>
    <alternativeName>
        <fullName evidence="5">Diadenosine 5',5'''-P1,P4-tetraphosphate pyrophosphohydrolase</fullName>
    </alternativeName>
    <alternativeName>
        <fullName evidence="5">Diadenosine tetraphosphatase</fullName>
    </alternativeName>
</protein>
<sequence length="283" mass="30923">MALYCIGDVQGCDRALGQLLELIGFSPSRDTVYLLGDLVNRGPDSAAVLRRCMAHGDALRPLLGNHDLHLLALAHGARKPGRQDTLQELLAAPDRAALLDWLRQQPLARQHVHGRDEEALLLVHAGVLPQWSVQDTLALADEVHAVLRSADLRDFLRQMYGNAPAQWHDGLRGVERLRVIVNALTRLRFCTPQGAMDFSSTESAGAAPPGLLPWFDVPGRRTAGHPIAFGHWSTLGWLNRPDLLALDTGCVWGGALSAVRFGHTLAERELLQVRCAQAQRPGA</sequence>
<dbReference type="RefSeq" id="WP_114482443.1">
    <property type="nucleotide sequence ID" value="NZ_QPJU01000002.1"/>
</dbReference>
<evidence type="ECO:0000256" key="1">
    <source>
        <dbReference type="ARBA" id="ARBA00003413"/>
    </source>
</evidence>
<dbReference type="NCBIfam" id="NF001204">
    <property type="entry name" value="PRK00166.1"/>
    <property type="match status" value="1"/>
</dbReference>
<dbReference type="OrthoDB" id="9807890at2"/>
<gene>
    <name evidence="5" type="primary">apaH</name>
    <name evidence="7" type="ORF">DFR45_102268</name>
</gene>
<dbReference type="InterPro" id="IPR004617">
    <property type="entry name" value="ApaH"/>
</dbReference>
<evidence type="ECO:0000256" key="2">
    <source>
        <dbReference type="ARBA" id="ARBA00005419"/>
    </source>
</evidence>
<dbReference type="InterPro" id="IPR004843">
    <property type="entry name" value="Calcineurin-like_PHP"/>
</dbReference>
<evidence type="ECO:0000313" key="7">
    <source>
        <dbReference type="EMBL" id="RCX10866.1"/>
    </source>
</evidence>
<evidence type="ECO:0000256" key="4">
    <source>
        <dbReference type="ARBA" id="ARBA00049417"/>
    </source>
</evidence>
<keyword evidence="8" id="KW-1185">Reference proteome</keyword>
<comment type="catalytic activity">
    <reaction evidence="4 5">
        <text>P(1),P(4)-bis(5'-adenosyl) tetraphosphate + H2O = 2 ADP + 2 H(+)</text>
        <dbReference type="Rhea" id="RHEA:24252"/>
        <dbReference type="ChEBI" id="CHEBI:15377"/>
        <dbReference type="ChEBI" id="CHEBI:15378"/>
        <dbReference type="ChEBI" id="CHEBI:58141"/>
        <dbReference type="ChEBI" id="CHEBI:456216"/>
        <dbReference type="EC" id="3.6.1.41"/>
    </reaction>
</comment>
<dbReference type="CDD" id="cd07422">
    <property type="entry name" value="MPP_ApaH"/>
    <property type="match status" value="1"/>
</dbReference>
<dbReference type="EMBL" id="QPJU01000002">
    <property type="protein sequence ID" value="RCX10866.1"/>
    <property type="molecule type" value="Genomic_DNA"/>
</dbReference>
<dbReference type="HAMAP" id="MF_00199">
    <property type="entry name" value="ApaH"/>
    <property type="match status" value="1"/>
</dbReference>
<dbReference type="SUPFAM" id="SSF56300">
    <property type="entry name" value="Metallo-dependent phosphatases"/>
    <property type="match status" value="1"/>
</dbReference>
<dbReference type="Gene3D" id="3.60.21.10">
    <property type="match status" value="1"/>
</dbReference>
<dbReference type="NCBIfam" id="TIGR00668">
    <property type="entry name" value="apaH"/>
    <property type="match status" value="1"/>
</dbReference>
<dbReference type="PANTHER" id="PTHR40942:SF4">
    <property type="entry name" value="CYTOCHROME C5"/>
    <property type="match status" value="1"/>
</dbReference>
<accession>A0A369ARK2</accession>
<comment type="caution">
    <text evidence="7">The sequence shown here is derived from an EMBL/GenBank/DDBJ whole genome shotgun (WGS) entry which is preliminary data.</text>
</comment>
<evidence type="ECO:0000259" key="6">
    <source>
        <dbReference type="Pfam" id="PF00149"/>
    </source>
</evidence>
<dbReference type="InterPro" id="IPR029052">
    <property type="entry name" value="Metallo-depent_PP-like"/>
</dbReference>
<comment type="function">
    <text evidence="1 5">Hydrolyzes diadenosine 5',5'''-P1,P4-tetraphosphate to yield ADP.</text>
</comment>
<evidence type="ECO:0000256" key="5">
    <source>
        <dbReference type="HAMAP-Rule" id="MF_00199"/>
    </source>
</evidence>
<proteinExistence type="inferred from homology"/>
<dbReference type="EC" id="3.6.1.41" evidence="5"/>
<keyword evidence="3 5" id="KW-0378">Hydrolase</keyword>
<dbReference type="PIRSF" id="PIRSF000903">
    <property type="entry name" value="B5n-ttraPtase_sm"/>
    <property type="match status" value="1"/>
</dbReference>
<dbReference type="PANTHER" id="PTHR40942">
    <property type="match status" value="1"/>
</dbReference>
<evidence type="ECO:0000256" key="3">
    <source>
        <dbReference type="ARBA" id="ARBA00022801"/>
    </source>
</evidence>
<dbReference type="GO" id="GO:0008803">
    <property type="term" value="F:bis(5'-nucleosyl)-tetraphosphatase (symmetrical) activity"/>
    <property type="evidence" value="ECO:0007669"/>
    <property type="project" value="UniProtKB-UniRule"/>
</dbReference>
<dbReference type="Pfam" id="PF00149">
    <property type="entry name" value="Metallophos"/>
    <property type="match status" value="1"/>
</dbReference>
<reference evidence="7 8" key="1">
    <citation type="submission" date="2018-07" db="EMBL/GenBank/DDBJ databases">
        <title>Genomic Encyclopedia of Type Strains, Phase IV (KMG-IV): sequencing the most valuable type-strain genomes for metagenomic binning, comparative biology and taxonomic classification.</title>
        <authorList>
            <person name="Goeker M."/>
        </authorList>
    </citation>
    <scope>NUCLEOTIDE SEQUENCE [LARGE SCALE GENOMIC DNA]</scope>
    <source>
        <strain evidence="7 8">DSM 100911</strain>
    </source>
</reference>
<evidence type="ECO:0000313" key="8">
    <source>
        <dbReference type="Proteomes" id="UP000252174"/>
    </source>
</evidence>
<feature type="domain" description="Calcineurin-like phosphoesterase" evidence="6">
    <location>
        <begin position="3"/>
        <end position="145"/>
    </location>
</feature>
<comment type="similarity">
    <text evidence="2 5">Belongs to the Ap4A hydrolase family.</text>
</comment>
<dbReference type="Proteomes" id="UP000252174">
    <property type="component" value="Unassembled WGS sequence"/>
</dbReference>
<name>A0A369ARK2_9BURK</name>
<organism evidence="7 8">
    <name type="scientific">Extensimonas vulgaris</name>
    <dbReference type="NCBI Taxonomy" id="1031594"/>
    <lineage>
        <taxon>Bacteria</taxon>
        <taxon>Pseudomonadati</taxon>
        <taxon>Pseudomonadota</taxon>
        <taxon>Betaproteobacteria</taxon>
        <taxon>Burkholderiales</taxon>
        <taxon>Comamonadaceae</taxon>
        <taxon>Extensimonas</taxon>
    </lineage>
</organism>
<dbReference type="AlphaFoldDB" id="A0A369ARK2"/>